<evidence type="ECO:0000256" key="2">
    <source>
        <dbReference type="ARBA" id="ARBA00022763"/>
    </source>
</evidence>
<protein>
    <recommendedName>
        <fullName evidence="8">Probable DNA 3'-5' helicase RecG</fullName>
    </recommendedName>
</protein>
<gene>
    <name evidence="11" type="primary">recG</name>
    <name evidence="11" type="ORF">GCM10007147_16670</name>
</gene>
<keyword evidence="4 11" id="KW-0347">Helicase</keyword>
<keyword evidence="3" id="KW-0378">Hydrolase</keyword>
<dbReference type="GO" id="GO:0006281">
    <property type="term" value="P:DNA repair"/>
    <property type="evidence" value="ECO:0007669"/>
    <property type="project" value="UniProtKB-KW"/>
</dbReference>
<keyword evidence="6" id="KW-0238">DNA-binding</keyword>
<dbReference type="InterPro" id="IPR047112">
    <property type="entry name" value="RecG/Mfd"/>
</dbReference>
<dbReference type="InterPro" id="IPR027417">
    <property type="entry name" value="P-loop_NTPase"/>
</dbReference>
<dbReference type="InterPro" id="IPR011545">
    <property type="entry name" value="DEAD/DEAH_box_helicase_dom"/>
</dbReference>
<evidence type="ECO:0000256" key="4">
    <source>
        <dbReference type="ARBA" id="ARBA00022806"/>
    </source>
</evidence>
<dbReference type="SUPFAM" id="SSF50249">
    <property type="entry name" value="Nucleic acid-binding proteins"/>
    <property type="match status" value="1"/>
</dbReference>
<dbReference type="NCBIfam" id="NF008167">
    <property type="entry name" value="PRK10917.2-1"/>
    <property type="match status" value="1"/>
</dbReference>
<dbReference type="Pfam" id="PF17191">
    <property type="entry name" value="RecG_wedge"/>
    <property type="match status" value="1"/>
</dbReference>
<dbReference type="InterPro" id="IPR014001">
    <property type="entry name" value="Helicase_ATP-bd"/>
</dbReference>
<dbReference type="Gene3D" id="3.40.50.300">
    <property type="entry name" value="P-loop containing nucleotide triphosphate hydrolases"/>
    <property type="match status" value="2"/>
</dbReference>
<dbReference type="EMBL" id="BMXL01000006">
    <property type="protein sequence ID" value="GHD22428.1"/>
    <property type="molecule type" value="Genomic_DNA"/>
</dbReference>
<dbReference type="GO" id="GO:0003678">
    <property type="term" value="F:DNA helicase activity"/>
    <property type="evidence" value="ECO:0007669"/>
    <property type="project" value="TreeGrafter"/>
</dbReference>
<keyword evidence="7" id="KW-0234">DNA repair</keyword>
<dbReference type="InterPro" id="IPR012340">
    <property type="entry name" value="NA-bd_OB-fold"/>
</dbReference>
<dbReference type="InterPro" id="IPR033454">
    <property type="entry name" value="RecG_wedge"/>
</dbReference>
<dbReference type="PROSITE" id="PS51192">
    <property type="entry name" value="HELICASE_ATP_BIND_1"/>
    <property type="match status" value="1"/>
</dbReference>
<evidence type="ECO:0000313" key="11">
    <source>
        <dbReference type="EMBL" id="GHD22428.1"/>
    </source>
</evidence>
<keyword evidence="5" id="KW-0067">ATP-binding</keyword>
<organism evidence="11 12">
    <name type="scientific">Nocardiopsis kunsanensis</name>
    <dbReference type="NCBI Taxonomy" id="141693"/>
    <lineage>
        <taxon>Bacteria</taxon>
        <taxon>Bacillati</taxon>
        <taxon>Actinomycetota</taxon>
        <taxon>Actinomycetes</taxon>
        <taxon>Streptosporangiales</taxon>
        <taxon>Nocardiopsidaceae</taxon>
        <taxon>Nocardiopsis</taxon>
    </lineage>
</organism>
<evidence type="ECO:0000256" key="6">
    <source>
        <dbReference type="ARBA" id="ARBA00023125"/>
    </source>
</evidence>
<dbReference type="SMART" id="SM00487">
    <property type="entry name" value="DEXDc"/>
    <property type="match status" value="1"/>
</dbReference>
<evidence type="ECO:0000259" key="9">
    <source>
        <dbReference type="PROSITE" id="PS51192"/>
    </source>
</evidence>
<dbReference type="SMART" id="SM00490">
    <property type="entry name" value="HELICc"/>
    <property type="match status" value="1"/>
</dbReference>
<dbReference type="RefSeq" id="WP_017576235.1">
    <property type="nucleotide sequence ID" value="NZ_BMXL01000006.1"/>
</dbReference>
<evidence type="ECO:0000256" key="7">
    <source>
        <dbReference type="ARBA" id="ARBA00023204"/>
    </source>
</evidence>
<keyword evidence="1" id="KW-0547">Nucleotide-binding</keyword>
<dbReference type="InterPro" id="IPR001650">
    <property type="entry name" value="Helicase_C-like"/>
</dbReference>
<dbReference type="GO" id="GO:0016787">
    <property type="term" value="F:hydrolase activity"/>
    <property type="evidence" value="ECO:0007669"/>
    <property type="project" value="UniProtKB-KW"/>
</dbReference>
<evidence type="ECO:0000256" key="5">
    <source>
        <dbReference type="ARBA" id="ARBA00022840"/>
    </source>
</evidence>
<evidence type="ECO:0000256" key="3">
    <source>
        <dbReference type="ARBA" id="ARBA00022801"/>
    </source>
</evidence>
<sequence>MSTWDEPLRRPLGGSARAFKDKLDLHTLGDLLRYYPRRYDRRGDLTDLAALREGEDVTVQARVLDARRRTIPARGKRRRMDMLEATVTDGTGRLHLTFFNRGSFHQGKLVPGRLAMISGRVSTYRGRRQLDHPEYQLLEGEELSEEEARAYADELIPVYPAVKGLDSARIAVGVEMALPWADGLPDPLPPQVRERHGLLGIGDALRGIHRPGTDKEIDRARKRLKWDEAFVLQLALAMRRHKAEELSTRPRPGRDDGILAAFDAQLPFTLTDGQKDVGERLAERISGAHPMHSLLQGDVGAGKTLVALRAMLRVVDSGGQAVLLAPTEVLAQQHHRSITAMLGPLARAGQIDGAEHATRVSLLTGSMGAAARREALLEAASGQSGIVVGTHALLQEHVSFADLGLVVVDEQHRFGVEQRDALREKATVGRPHVLVMTATPIPRTVAMTVYGDLDVVSLTQLPSGRAGTSTHVVPALEKPHFLARAWERVREEVRSGRQTFVVCPRIGDTDDDPGASVLDLHARLQKEILADLRVEPLHGRMSPEEKDEAMRGFAAGEIDVLVSTTVIEVGVDVPNATTMVIMDADRFGVSQLHQLRGRVGRGELPGLCLLVTEAGAGTPARERLDAVAATTDGFELSRVDLEMRREGDVLGDAQSGSRSSLRMLTLLRDEELIGRAREEAARHITEDPELTHAPLADALDTLLPEERAEYLDKG</sequence>
<dbReference type="SUPFAM" id="SSF52540">
    <property type="entry name" value="P-loop containing nucleoside triphosphate hydrolases"/>
    <property type="match status" value="2"/>
</dbReference>
<feature type="domain" description="Helicase ATP-binding" evidence="9">
    <location>
        <begin position="284"/>
        <end position="458"/>
    </location>
</feature>
<evidence type="ECO:0000313" key="12">
    <source>
        <dbReference type="Proteomes" id="UP000654947"/>
    </source>
</evidence>
<dbReference type="Pfam" id="PF00271">
    <property type="entry name" value="Helicase_C"/>
    <property type="match status" value="1"/>
</dbReference>
<dbReference type="InterPro" id="IPR045562">
    <property type="entry name" value="RecG_dom3_C"/>
</dbReference>
<evidence type="ECO:0000256" key="8">
    <source>
        <dbReference type="ARBA" id="ARBA00049819"/>
    </source>
</evidence>
<name>A0A918XBN8_9ACTN</name>
<dbReference type="GO" id="GO:0003677">
    <property type="term" value="F:DNA binding"/>
    <property type="evidence" value="ECO:0007669"/>
    <property type="project" value="UniProtKB-KW"/>
</dbReference>
<proteinExistence type="predicted"/>
<dbReference type="Pfam" id="PF19833">
    <property type="entry name" value="RecG_dom3_C"/>
    <property type="match status" value="1"/>
</dbReference>
<dbReference type="AlphaFoldDB" id="A0A918XBN8"/>
<dbReference type="Gene3D" id="2.40.50.140">
    <property type="entry name" value="Nucleic acid-binding proteins"/>
    <property type="match status" value="1"/>
</dbReference>
<dbReference type="PANTHER" id="PTHR47964">
    <property type="entry name" value="ATP-DEPENDENT DNA HELICASE HOMOLOG RECG, CHLOROPLASTIC"/>
    <property type="match status" value="1"/>
</dbReference>
<dbReference type="PROSITE" id="PS51194">
    <property type="entry name" value="HELICASE_CTER"/>
    <property type="match status" value="1"/>
</dbReference>
<dbReference type="Proteomes" id="UP000654947">
    <property type="component" value="Unassembled WGS sequence"/>
</dbReference>
<dbReference type="PANTHER" id="PTHR47964:SF1">
    <property type="entry name" value="ATP-DEPENDENT DNA HELICASE HOMOLOG RECG, CHLOROPLASTIC"/>
    <property type="match status" value="1"/>
</dbReference>
<evidence type="ECO:0000259" key="10">
    <source>
        <dbReference type="PROSITE" id="PS51194"/>
    </source>
</evidence>
<evidence type="ECO:0000256" key="1">
    <source>
        <dbReference type="ARBA" id="ARBA00022741"/>
    </source>
</evidence>
<dbReference type="GO" id="GO:0005524">
    <property type="term" value="F:ATP binding"/>
    <property type="evidence" value="ECO:0007669"/>
    <property type="project" value="UniProtKB-KW"/>
</dbReference>
<accession>A0A918XBN8</accession>
<reference evidence="11 12" key="1">
    <citation type="journal article" date="2014" name="Int. J. Syst. Evol. Microbiol.">
        <title>Complete genome sequence of Corynebacterium casei LMG S-19264T (=DSM 44701T), isolated from a smear-ripened cheese.</title>
        <authorList>
            <consortium name="US DOE Joint Genome Institute (JGI-PGF)"/>
            <person name="Walter F."/>
            <person name="Albersmeier A."/>
            <person name="Kalinowski J."/>
            <person name="Ruckert C."/>
        </authorList>
    </citation>
    <scope>NUCLEOTIDE SEQUENCE [LARGE SCALE GENOMIC DNA]</scope>
    <source>
        <strain evidence="11 12">KCTC 19473</strain>
    </source>
</reference>
<dbReference type="Pfam" id="PF00270">
    <property type="entry name" value="DEAD"/>
    <property type="match status" value="1"/>
</dbReference>
<dbReference type="CDD" id="cd04488">
    <property type="entry name" value="RecG_wedge_OBF"/>
    <property type="match status" value="1"/>
</dbReference>
<feature type="domain" description="Helicase C-terminal" evidence="10">
    <location>
        <begin position="481"/>
        <end position="647"/>
    </location>
</feature>
<keyword evidence="12" id="KW-1185">Reference proteome</keyword>
<comment type="caution">
    <text evidence="11">The sequence shown here is derived from an EMBL/GenBank/DDBJ whole genome shotgun (WGS) entry which is preliminary data.</text>
</comment>
<keyword evidence="2" id="KW-0227">DNA damage</keyword>
<dbReference type="CDD" id="cd17992">
    <property type="entry name" value="DEXHc_RecG"/>
    <property type="match status" value="1"/>
</dbReference>